<dbReference type="OrthoDB" id="9802699at2"/>
<name>A0A0B3RXS1_9RHOB</name>
<dbReference type="PANTHER" id="PTHR48080">
    <property type="entry name" value="D-GALACTONATE DEHYDRATASE-RELATED"/>
    <property type="match status" value="1"/>
</dbReference>
<keyword evidence="5" id="KW-1185">Reference proteome</keyword>
<dbReference type="InterPro" id="IPR013342">
    <property type="entry name" value="Mandelate_racemase_C"/>
</dbReference>
<feature type="region of interest" description="Disordered" evidence="2">
    <location>
        <begin position="14"/>
        <end position="37"/>
    </location>
</feature>
<dbReference type="GO" id="GO:0016853">
    <property type="term" value="F:isomerase activity"/>
    <property type="evidence" value="ECO:0007669"/>
    <property type="project" value="UniProtKB-KW"/>
</dbReference>
<dbReference type="PANTHER" id="PTHR48080:SF2">
    <property type="entry name" value="D-GALACTONATE DEHYDRATASE"/>
    <property type="match status" value="1"/>
</dbReference>
<evidence type="ECO:0000313" key="5">
    <source>
        <dbReference type="Proteomes" id="UP000030960"/>
    </source>
</evidence>
<evidence type="ECO:0000256" key="1">
    <source>
        <dbReference type="ARBA" id="ARBA00023239"/>
    </source>
</evidence>
<dbReference type="InterPro" id="IPR013341">
    <property type="entry name" value="Mandelate_racemase_N_dom"/>
</dbReference>
<evidence type="ECO:0000259" key="3">
    <source>
        <dbReference type="SMART" id="SM00922"/>
    </source>
</evidence>
<dbReference type="EMBL" id="JSUQ01000009">
    <property type="protein sequence ID" value="KHQ52872.1"/>
    <property type="molecule type" value="Genomic_DNA"/>
</dbReference>
<feature type="compositionally biased region" description="Basic and acidic residues" evidence="2">
    <location>
        <begin position="17"/>
        <end position="29"/>
    </location>
</feature>
<dbReference type="RefSeq" id="WP_043141491.1">
    <property type="nucleotide sequence ID" value="NZ_JSUQ01000009.1"/>
</dbReference>
<proteinExistence type="predicted"/>
<evidence type="ECO:0000313" key="4">
    <source>
        <dbReference type="EMBL" id="KHQ52872.1"/>
    </source>
</evidence>
<sequence length="384" mass="43056">MKIETITARTFRHKTSMVRDSDGHGHPGPESDTTSGLLTITTDDGHQGHVVTRPQDMAEPLLDRFVRPNLIGQDPLCTELLWYKVYKWQRLGGGLLTDRVLAAVDLALWDLKGKVSGQPVWKLLGGARPRIFAYGSTMCGDDLENGLATPEDYARFADWMVNTRGYKAVKLHGWMPPMPGAPDPKKDYQACAAVREAVGPDVPLMLDPHHFYSRTEVLWLANKLAELDFRWMEEPMEEASMSSYKWLTQNTPLNILGPETMTGKHWTRAEWVKHDACDIVRAGVWDVGGISPAMKIANMAECFHMSTEMHGTGAGNLSVALAIHNTSFYERGLLHPFIDYDAPKEYQNRIDDEMDTEGYVHGREDPGLGQDLNMEYIEGNLVNA</sequence>
<dbReference type="Gene3D" id="3.20.20.120">
    <property type="entry name" value="Enolase-like C-terminal domain"/>
    <property type="match status" value="1"/>
</dbReference>
<dbReference type="InterPro" id="IPR034593">
    <property type="entry name" value="DgoD-like"/>
</dbReference>
<keyword evidence="4" id="KW-0413">Isomerase</keyword>
<dbReference type="SUPFAM" id="SSF54826">
    <property type="entry name" value="Enolase N-terminal domain-like"/>
    <property type="match status" value="1"/>
</dbReference>
<reference evidence="4 5" key="1">
    <citation type="submission" date="2014-10" db="EMBL/GenBank/DDBJ databases">
        <title>Genome sequence of Ponticoccus sp. strain UMTAT08 isolated from clonal culture of toxic dinoflagellate Alexandrium tamiyavanichii.</title>
        <authorList>
            <person name="Gan H.Y."/>
            <person name="Muhd D.-D."/>
            <person name="Mohd Noor M.E."/>
            <person name="Yeong Y.S."/>
            <person name="Usup G."/>
        </authorList>
    </citation>
    <scope>NUCLEOTIDE SEQUENCE [LARGE SCALE GENOMIC DNA]</scope>
    <source>
        <strain evidence="4 5">UMTAT08</strain>
    </source>
</reference>
<dbReference type="SMART" id="SM00922">
    <property type="entry name" value="MR_MLE"/>
    <property type="match status" value="1"/>
</dbReference>
<dbReference type="GO" id="GO:0016829">
    <property type="term" value="F:lyase activity"/>
    <property type="evidence" value="ECO:0007669"/>
    <property type="project" value="UniProtKB-KW"/>
</dbReference>
<dbReference type="SUPFAM" id="SSF51604">
    <property type="entry name" value="Enolase C-terminal domain-like"/>
    <property type="match status" value="1"/>
</dbReference>
<dbReference type="InterPro" id="IPR029065">
    <property type="entry name" value="Enolase_C-like"/>
</dbReference>
<organism evidence="4 5">
    <name type="scientific">Mameliella alba</name>
    <dbReference type="NCBI Taxonomy" id="561184"/>
    <lineage>
        <taxon>Bacteria</taxon>
        <taxon>Pseudomonadati</taxon>
        <taxon>Pseudomonadota</taxon>
        <taxon>Alphaproteobacteria</taxon>
        <taxon>Rhodobacterales</taxon>
        <taxon>Roseobacteraceae</taxon>
        <taxon>Mameliella</taxon>
    </lineage>
</organism>
<dbReference type="Gene3D" id="3.30.390.10">
    <property type="entry name" value="Enolase-like, N-terminal domain"/>
    <property type="match status" value="1"/>
</dbReference>
<comment type="caution">
    <text evidence="4">The sequence shown here is derived from an EMBL/GenBank/DDBJ whole genome shotgun (WGS) entry which is preliminary data.</text>
</comment>
<keyword evidence="1" id="KW-0456">Lyase</keyword>
<feature type="domain" description="Mandelate racemase/muconate lactonizing enzyme C-terminal" evidence="3">
    <location>
        <begin position="150"/>
        <end position="254"/>
    </location>
</feature>
<dbReference type="InterPro" id="IPR029017">
    <property type="entry name" value="Enolase-like_N"/>
</dbReference>
<dbReference type="Pfam" id="PF02746">
    <property type="entry name" value="MR_MLE_N"/>
    <property type="match status" value="1"/>
</dbReference>
<protein>
    <submittedName>
        <fullName evidence="4">Isomerase/lactonizing enzyme</fullName>
    </submittedName>
</protein>
<dbReference type="AlphaFoldDB" id="A0A0B3RXS1"/>
<dbReference type="Pfam" id="PF13378">
    <property type="entry name" value="MR_MLE_C"/>
    <property type="match status" value="1"/>
</dbReference>
<evidence type="ECO:0000256" key="2">
    <source>
        <dbReference type="SAM" id="MobiDB-lite"/>
    </source>
</evidence>
<gene>
    <name evidence="4" type="ORF">OA50_02415</name>
</gene>
<dbReference type="Proteomes" id="UP000030960">
    <property type="component" value="Unassembled WGS sequence"/>
</dbReference>
<dbReference type="STRING" id="561184.SAMN05216376_11035"/>
<dbReference type="InterPro" id="IPR036849">
    <property type="entry name" value="Enolase-like_C_sf"/>
</dbReference>
<accession>A0A0B3RXS1</accession>